<dbReference type="Proteomes" id="UP000244908">
    <property type="component" value="Chromosome"/>
</dbReference>
<dbReference type="EMBL" id="CP029185">
    <property type="protein sequence ID" value="AWH87929.1"/>
    <property type="molecule type" value="Genomic_DNA"/>
</dbReference>
<organism evidence="1 2">
    <name type="scientific">Limnobaculum parvum</name>
    <dbReference type="NCBI Taxonomy" id="2172103"/>
    <lineage>
        <taxon>Bacteria</taxon>
        <taxon>Pseudomonadati</taxon>
        <taxon>Pseudomonadota</taxon>
        <taxon>Gammaproteobacteria</taxon>
        <taxon>Enterobacterales</taxon>
        <taxon>Budviciaceae</taxon>
        <taxon>Limnobaculum</taxon>
    </lineage>
</organism>
<dbReference type="KEGG" id="lpv:HYN51_04775"/>
<evidence type="ECO:0000313" key="1">
    <source>
        <dbReference type="EMBL" id="AWH87929.1"/>
    </source>
</evidence>
<evidence type="ECO:0000313" key="2">
    <source>
        <dbReference type="Proteomes" id="UP000244908"/>
    </source>
</evidence>
<reference evidence="1 2" key="1">
    <citation type="journal article" date="2019" name="Int. J. Syst. Evol. Microbiol.">
        <title>Limnobaculum parvum gen. nov., sp. nov., isolated from a freshwater lake.</title>
        <authorList>
            <person name="Baek C."/>
            <person name="Shin S.K."/>
            <person name="Yi H."/>
        </authorList>
    </citation>
    <scope>NUCLEOTIDE SEQUENCE [LARGE SCALE GENOMIC DNA]</scope>
    <source>
        <strain evidence="1 2">HYN0051</strain>
    </source>
</reference>
<keyword evidence="2" id="KW-1185">Reference proteome</keyword>
<name>A0A2Y9TWP9_9GAMM</name>
<dbReference type="AlphaFoldDB" id="A0A2Y9TWP9"/>
<gene>
    <name evidence="1" type="ORF">HYN51_04775</name>
</gene>
<sequence>MSTNSDNHKRVLISTGLNMKLRGTLPSCLLACLLCSIQIINGSIDNARKIAGLIILTTSPAVKMTNPTIVGKLKLCLLKVKASF</sequence>
<protein>
    <submittedName>
        <fullName evidence="1">Uncharacterized protein</fullName>
    </submittedName>
</protein>
<accession>A0A2Y9TWP9</accession>
<proteinExistence type="predicted"/>